<feature type="domain" description="DUF4266" evidence="1">
    <location>
        <begin position="24"/>
        <end position="73"/>
    </location>
</feature>
<dbReference type="PROSITE" id="PS51257">
    <property type="entry name" value="PROKAR_LIPOPROTEIN"/>
    <property type="match status" value="1"/>
</dbReference>
<accession>A0A368NJI6</accession>
<protein>
    <submittedName>
        <fullName evidence="2">DUF4266 domain-containing protein</fullName>
    </submittedName>
</protein>
<evidence type="ECO:0000313" key="2">
    <source>
        <dbReference type="EMBL" id="RCU50043.1"/>
    </source>
</evidence>
<dbReference type="AlphaFoldDB" id="A0A368NJI6"/>
<organism evidence="2 3">
    <name type="scientific">Corallincola holothuriorum</name>
    <dbReference type="NCBI Taxonomy" id="2282215"/>
    <lineage>
        <taxon>Bacteria</taxon>
        <taxon>Pseudomonadati</taxon>
        <taxon>Pseudomonadota</taxon>
        <taxon>Gammaproteobacteria</taxon>
        <taxon>Alteromonadales</taxon>
        <taxon>Psychromonadaceae</taxon>
        <taxon>Corallincola</taxon>
    </lineage>
</organism>
<gene>
    <name evidence="2" type="ORF">DU002_10530</name>
</gene>
<evidence type="ECO:0000259" key="1">
    <source>
        <dbReference type="Pfam" id="PF14086"/>
    </source>
</evidence>
<dbReference type="RefSeq" id="WP_114338330.1">
    <property type="nucleotide sequence ID" value="NZ_QPID01000005.1"/>
</dbReference>
<dbReference type="Proteomes" id="UP000252558">
    <property type="component" value="Unassembled WGS sequence"/>
</dbReference>
<evidence type="ECO:0000313" key="3">
    <source>
        <dbReference type="Proteomes" id="UP000252558"/>
    </source>
</evidence>
<proteinExistence type="predicted"/>
<dbReference type="EMBL" id="QPID01000005">
    <property type="protein sequence ID" value="RCU50043.1"/>
    <property type="molecule type" value="Genomic_DNA"/>
</dbReference>
<keyword evidence="3" id="KW-1185">Reference proteome</keyword>
<reference evidence="2 3" key="1">
    <citation type="submission" date="2018-07" db="EMBL/GenBank/DDBJ databases">
        <title>Corallincola holothuriorum sp. nov., a new facultative anaerobe isolated from sea cucumber Apostichopus japonicus.</title>
        <authorList>
            <person name="Xia H."/>
        </authorList>
    </citation>
    <scope>NUCLEOTIDE SEQUENCE [LARGE SCALE GENOMIC DNA]</scope>
    <source>
        <strain evidence="2 3">C4</strain>
    </source>
</reference>
<dbReference type="InterPro" id="IPR025362">
    <property type="entry name" value="DUF4266"/>
</dbReference>
<dbReference type="Pfam" id="PF14086">
    <property type="entry name" value="DUF4266"/>
    <property type="match status" value="1"/>
</dbReference>
<comment type="caution">
    <text evidence="2">The sequence shown here is derived from an EMBL/GenBank/DDBJ whole genome shotgun (WGS) entry which is preliminary data.</text>
</comment>
<dbReference type="OrthoDB" id="5574393at2"/>
<sequence>MKRILLVLFVCVAASGCSSIKPWVKPYERQKLADPIMKFDKHPIAAKHNAHVFESREAARGADGSGGGGCGCN</sequence>
<name>A0A368NJI6_9GAMM</name>